<name>A0A1B1S2E8_9BACL</name>
<keyword evidence="1" id="KW-0812">Transmembrane</keyword>
<accession>A0A1B1S2E8</accession>
<dbReference type="EMBL" id="CP016540">
    <property type="protein sequence ID" value="ANU27365.1"/>
    <property type="molecule type" value="Genomic_DNA"/>
</dbReference>
<dbReference type="PANTHER" id="PTHR31302:SF0">
    <property type="entry name" value="TRANSMEMBRANE PROTEIN WITH METALLOPHOSPHOESTERASE DOMAIN"/>
    <property type="match status" value="1"/>
</dbReference>
<feature type="transmembrane region" description="Helical" evidence="1">
    <location>
        <begin position="98"/>
        <end position="121"/>
    </location>
</feature>
<dbReference type="GO" id="GO:0016787">
    <property type="term" value="F:hydrolase activity"/>
    <property type="evidence" value="ECO:0007669"/>
    <property type="project" value="InterPro"/>
</dbReference>
<dbReference type="InterPro" id="IPR051158">
    <property type="entry name" value="Metallophosphoesterase_sf"/>
</dbReference>
<dbReference type="Proteomes" id="UP000053354">
    <property type="component" value="Chromosome"/>
</dbReference>
<gene>
    <name evidence="3" type="ORF">I858_010230</name>
</gene>
<protein>
    <submittedName>
        <fullName evidence="3">Phosphoesterase</fullName>
    </submittedName>
</protein>
<dbReference type="AlphaFoldDB" id="A0A1B1S2E8"/>
<dbReference type="PANTHER" id="PTHR31302">
    <property type="entry name" value="TRANSMEMBRANE PROTEIN WITH METALLOPHOSPHOESTERASE DOMAIN-RELATED"/>
    <property type="match status" value="1"/>
</dbReference>
<dbReference type="InterPro" id="IPR004843">
    <property type="entry name" value="Calcineurin-like_PHP"/>
</dbReference>
<feature type="domain" description="Calcineurin-like phosphoesterase" evidence="2">
    <location>
        <begin position="146"/>
        <end position="302"/>
    </location>
</feature>
<feature type="transmembrane region" description="Helical" evidence="1">
    <location>
        <begin position="12"/>
        <end position="33"/>
    </location>
</feature>
<dbReference type="InterPro" id="IPR029052">
    <property type="entry name" value="Metallo-depent_PP-like"/>
</dbReference>
<keyword evidence="4" id="KW-1185">Reference proteome</keyword>
<dbReference type="Pfam" id="PF00149">
    <property type="entry name" value="Metallophos"/>
    <property type="match status" value="1"/>
</dbReference>
<dbReference type="RefSeq" id="WP_049693027.1">
    <property type="nucleotide sequence ID" value="NZ_CP016540.2"/>
</dbReference>
<dbReference type="SUPFAM" id="SSF56300">
    <property type="entry name" value="Metallo-dependent phosphatases"/>
    <property type="match status" value="1"/>
</dbReference>
<dbReference type="KEGG" id="pll:I858_010230"/>
<evidence type="ECO:0000313" key="3">
    <source>
        <dbReference type="EMBL" id="ANU27365.1"/>
    </source>
</evidence>
<evidence type="ECO:0000259" key="2">
    <source>
        <dbReference type="Pfam" id="PF00149"/>
    </source>
</evidence>
<sequence>MKMVVGIGSTLLIYTALIAYLGWAVFVWLTSFIESMNPWLFAAVWFVIAYSYVIGRIGHKWLGFTVIGSYWFAFLQYAILLIPLANIMALIMDFNGDVFVIGAVTTGIILLLFIVGTYLAYSPVVRKLEVTVEGESAEPLHMVVGSDFHLGFLSGKRHLQRFVDQTNALDPDVVFLAGDLVDDDPVWYARYGMSEVMTQLKPSLGVYGVLGNHEYYGKKIPLLVKVMNQSGVKILRDETVLIADRFYVTGREDRTNQNRLSLAALKPQESKLPWLVMDHTPADLKTPSGLGVDFHMSGHTHKGQMWPNHLLTKRMFELDYGYRLLRGTHFLVSSGFGFWGPPLRIGSRSELWSVTMNFRPSS</sequence>
<dbReference type="OrthoDB" id="9780884at2"/>
<dbReference type="STRING" id="1302659.I858_010230"/>
<organism evidence="3 4">
    <name type="scientific">Planococcus versutus</name>
    <dbReference type="NCBI Taxonomy" id="1302659"/>
    <lineage>
        <taxon>Bacteria</taxon>
        <taxon>Bacillati</taxon>
        <taxon>Bacillota</taxon>
        <taxon>Bacilli</taxon>
        <taxon>Bacillales</taxon>
        <taxon>Caryophanaceae</taxon>
        <taxon>Planococcus</taxon>
    </lineage>
</organism>
<reference evidence="3" key="1">
    <citation type="submission" date="2016-10" db="EMBL/GenBank/DDBJ databases">
        <authorList>
            <person name="See-Too W.S."/>
        </authorList>
    </citation>
    <scope>NUCLEOTIDE SEQUENCE</scope>
    <source>
        <strain evidence="3">L10.15</strain>
    </source>
</reference>
<feature type="transmembrane region" description="Helical" evidence="1">
    <location>
        <begin position="39"/>
        <end position="58"/>
    </location>
</feature>
<keyword evidence="1" id="KW-1133">Transmembrane helix</keyword>
<evidence type="ECO:0000256" key="1">
    <source>
        <dbReference type="SAM" id="Phobius"/>
    </source>
</evidence>
<proteinExistence type="predicted"/>
<keyword evidence="1" id="KW-0472">Membrane</keyword>
<feature type="transmembrane region" description="Helical" evidence="1">
    <location>
        <begin position="70"/>
        <end position="92"/>
    </location>
</feature>
<dbReference type="Gene3D" id="3.60.21.10">
    <property type="match status" value="1"/>
</dbReference>
<evidence type="ECO:0000313" key="4">
    <source>
        <dbReference type="Proteomes" id="UP000053354"/>
    </source>
</evidence>